<proteinExistence type="predicted"/>
<comment type="caution">
    <text evidence="1">The sequence shown here is derived from an EMBL/GenBank/DDBJ whole genome shotgun (WGS) entry which is preliminary data.</text>
</comment>
<organism evidence="1 2">
    <name type="scientific">Algoriphagus iocasae</name>
    <dbReference type="NCBI Taxonomy" id="1836499"/>
    <lineage>
        <taxon>Bacteria</taxon>
        <taxon>Pseudomonadati</taxon>
        <taxon>Bacteroidota</taxon>
        <taxon>Cytophagia</taxon>
        <taxon>Cytophagales</taxon>
        <taxon>Cyclobacteriaceae</taxon>
        <taxon>Algoriphagus</taxon>
    </lineage>
</organism>
<dbReference type="Pfam" id="PF19781">
    <property type="entry name" value="DUF6266"/>
    <property type="match status" value="1"/>
</dbReference>
<dbReference type="AlphaFoldDB" id="A0A841MKG2"/>
<sequence>MARVSNSSLEGLNGNMGDMIYYQINGVTYTRRKPRKRSTAEKKRMKISLINKRSQGMFAMVQKYLKGLSLAIKFGFQNEVKGARHAYHACSSYTRLNCFTLDGQDYHIDPALFKISIGTLLGAEEGEAIRTDEGVLFTWRDNSGTSSAKESDQAFLVIHNPTKEAVVWKELGNYRKHGQDLLKHSFGNPEGDWHAYIAFSQENSRSKKRKLSDSIYLGVV</sequence>
<evidence type="ECO:0000313" key="1">
    <source>
        <dbReference type="EMBL" id="MBB6324736.1"/>
    </source>
</evidence>
<reference evidence="1 2" key="1">
    <citation type="submission" date="2020-08" db="EMBL/GenBank/DDBJ databases">
        <title>Genomic Encyclopedia of Type Strains, Phase IV (KMG-IV): sequencing the most valuable type-strain genomes for metagenomic binning, comparative biology and taxonomic classification.</title>
        <authorList>
            <person name="Goeker M."/>
        </authorList>
    </citation>
    <scope>NUCLEOTIDE SEQUENCE [LARGE SCALE GENOMIC DNA]</scope>
    <source>
        <strain evidence="1 2">DSM 102044</strain>
    </source>
</reference>
<dbReference type="EMBL" id="JACIJO010000001">
    <property type="protein sequence ID" value="MBB6324736.1"/>
    <property type="molecule type" value="Genomic_DNA"/>
</dbReference>
<keyword evidence="2" id="KW-1185">Reference proteome</keyword>
<gene>
    <name evidence="1" type="ORF">FHS59_000351</name>
</gene>
<name>A0A841MKG2_9BACT</name>
<dbReference type="RefSeq" id="WP_184492695.1">
    <property type="nucleotide sequence ID" value="NZ_JACIJO010000001.1"/>
</dbReference>
<accession>A0A841MKG2</accession>
<dbReference type="InterPro" id="IPR046233">
    <property type="entry name" value="DUF6266"/>
</dbReference>
<protein>
    <submittedName>
        <fullName evidence="1">Uncharacterized protein</fullName>
    </submittedName>
</protein>
<evidence type="ECO:0000313" key="2">
    <source>
        <dbReference type="Proteomes" id="UP000588604"/>
    </source>
</evidence>
<dbReference type="Proteomes" id="UP000588604">
    <property type="component" value="Unassembled WGS sequence"/>
</dbReference>